<feature type="region of interest" description="Disordered" evidence="1">
    <location>
        <begin position="1"/>
        <end position="25"/>
    </location>
</feature>
<proteinExistence type="predicted"/>
<reference evidence="2 3" key="1">
    <citation type="submission" date="2011-04" db="EMBL/GenBank/DDBJ databases">
        <authorList>
            <person name="Muzny D."/>
            <person name="Qin X."/>
            <person name="Deng J."/>
            <person name="Jiang H."/>
            <person name="Liu Y."/>
            <person name="Qu J."/>
            <person name="Song X.-Z."/>
            <person name="Zhang L."/>
            <person name="Thornton R."/>
            <person name="Coyle M."/>
            <person name="Francisco L."/>
            <person name="Jackson L."/>
            <person name="Javaid M."/>
            <person name="Korchina V."/>
            <person name="Kovar C."/>
            <person name="Mata R."/>
            <person name="Mathew T."/>
            <person name="Ngo R."/>
            <person name="Nguyen L."/>
            <person name="Nguyen N."/>
            <person name="Okwuonu G."/>
            <person name="Ongeri F."/>
            <person name="Pham C."/>
            <person name="Simmons D."/>
            <person name="Wilczek-Boney K."/>
            <person name="Hale W."/>
            <person name="Jakkamsetti A."/>
            <person name="Pham P."/>
            <person name="Ruth R."/>
            <person name="San Lucas F."/>
            <person name="Warren J."/>
            <person name="Zhang J."/>
            <person name="Zhao Z."/>
            <person name="Zhou C."/>
            <person name="Zhu D."/>
            <person name="Lee S."/>
            <person name="Bess C."/>
            <person name="Blankenburg K."/>
            <person name="Forbes L."/>
            <person name="Fu Q."/>
            <person name="Gubbala S."/>
            <person name="Hirani K."/>
            <person name="Jayaseelan J.C."/>
            <person name="Lara F."/>
            <person name="Munidasa M."/>
            <person name="Palculict T."/>
            <person name="Patil S."/>
            <person name="Pu L.-L."/>
            <person name="Saada N."/>
            <person name="Tang L."/>
            <person name="Weissenberger G."/>
            <person name="Zhu Y."/>
            <person name="Hemphill L."/>
            <person name="Shang Y."/>
            <person name="Youmans B."/>
            <person name="Ayvaz T."/>
            <person name="Ross M."/>
            <person name="Santibanez J."/>
            <person name="Aqrawi P."/>
            <person name="Gross S."/>
            <person name="Joshi V."/>
            <person name="Fowler G."/>
            <person name="Nazareth L."/>
            <person name="Reid J."/>
            <person name="Worley K."/>
            <person name="Petrosino J."/>
            <person name="Highlander S."/>
            <person name="Gibbs R."/>
        </authorList>
    </citation>
    <scope>NUCLEOTIDE SEQUENCE [LARGE SCALE GENOMIC DNA]</scope>
    <source>
        <strain evidence="2 3">DSM 3688</strain>
    </source>
</reference>
<feature type="compositionally biased region" description="Basic residues" evidence="1">
    <location>
        <begin position="16"/>
        <end position="25"/>
    </location>
</feature>
<evidence type="ECO:0000256" key="1">
    <source>
        <dbReference type="SAM" id="MobiDB-lite"/>
    </source>
</evidence>
<organism evidence="2 3">
    <name type="scientific">Prevotella dentalis (strain ATCC 49559 / DSM 3688 / JCM 13448 / NCTC 12043 / ES 2772)</name>
    <name type="common">Mitsuokella dentalis</name>
    <dbReference type="NCBI Taxonomy" id="908937"/>
    <lineage>
        <taxon>Bacteria</taxon>
        <taxon>Pseudomonadati</taxon>
        <taxon>Bacteroidota</taxon>
        <taxon>Bacteroidia</taxon>
        <taxon>Bacteroidales</taxon>
        <taxon>Prevotellaceae</taxon>
        <taxon>Prevotella</taxon>
    </lineage>
</organism>
<comment type="caution">
    <text evidence="2">The sequence shown here is derived from an EMBL/GenBank/DDBJ whole genome shotgun (WGS) entry which is preliminary data.</text>
</comment>
<evidence type="ECO:0000313" key="3">
    <source>
        <dbReference type="Proteomes" id="UP000007820"/>
    </source>
</evidence>
<protein>
    <submittedName>
        <fullName evidence="2">Uncharacterized protein</fullName>
    </submittedName>
</protein>
<dbReference type="AlphaFoldDB" id="F9D2K5"/>
<evidence type="ECO:0000313" key="2">
    <source>
        <dbReference type="EMBL" id="EGQ15668.1"/>
    </source>
</evidence>
<name>F9D2K5_PREDD</name>
<accession>F9D2K5</accession>
<dbReference type="EMBL" id="AFPW01000013">
    <property type="protein sequence ID" value="EGQ15668.1"/>
    <property type="molecule type" value="Genomic_DNA"/>
</dbReference>
<gene>
    <name evidence="2" type="ORF">HMPREF9136_1033</name>
</gene>
<dbReference type="Proteomes" id="UP000007820">
    <property type="component" value="Unassembled WGS sequence"/>
</dbReference>
<sequence length="52" mass="5938">MVVLTSVDGSATGRRPATKRRRRGRRMQNLTAITVKVTKTSYLCPKKYNEKI</sequence>